<name>A0A2S7TYS8_9BACT</name>
<evidence type="ECO:0000259" key="2">
    <source>
        <dbReference type="Pfam" id="PF06742"/>
    </source>
</evidence>
<evidence type="ECO:0000259" key="3">
    <source>
        <dbReference type="Pfam" id="PF06863"/>
    </source>
</evidence>
<feature type="domain" description="DUF1214" evidence="2">
    <location>
        <begin position="371"/>
        <end position="477"/>
    </location>
</feature>
<keyword evidence="5" id="KW-1185">Reference proteome</keyword>
<dbReference type="InterPro" id="IPR010621">
    <property type="entry name" value="DUF1214"/>
</dbReference>
<evidence type="ECO:0000256" key="1">
    <source>
        <dbReference type="SAM" id="SignalP"/>
    </source>
</evidence>
<comment type="caution">
    <text evidence="4">The sequence shown here is derived from an EMBL/GenBank/DDBJ whole genome shotgun (WGS) entry which is preliminary data.</text>
</comment>
<dbReference type="RefSeq" id="WP_105041755.1">
    <property type="nucleotide sequence ID" value="NZ_MQWA01000001.1"/>
</dbReference>
<dbReference type="Pfam" id="PF06742">
    <property type="entry name" value="DUF1214"/>
    <property type="match status" value="1"/>
</dbReference>
<evidence type="ECO:0000313" key="4">
    <source>
        <dbReference type="EMBL" id="PQJ27274.1"/>
    </source>
</evidence>
<dbReference type="OrthoDB" id="272779at2"/>
<reference evidence="4 5" key="1">
    <citation type="submission" date="2016-12" db="EMBL/GenBank/DDBJ databases">
        <title>Study of bacterial adaptation to deep sea.</title>
        <authorList>
            <person name="Song J."/>
            <person name="Yoshizawa S."/>
            <person name="Kogure K."/>
        </authorList>
    </citation>
    <scope>NUCLEOTIDE SEQUENCE [LARGE SCALE GENOMIC DNA]</scope>
    <source>
        <strain evidence="4 5">SAORIC-165</strain>
    </source>
</reference>
<evidence type="ECO:0008006" key="6">
    <source>
        <dbReference type="Google" id="ProtNLM"/>
    </source>
</evidence>
<dbReference type="InterPro" id="IPR037049">
    <property type="entry name" value="DUF1214_C_sf"/>
</dbReference>
<dbReference type="Pfam" id="PF06863">
    <property type="entry name" value="DUF1254"/>
    <property type="match status" value="1"/>
</dbReference>
<dbReference type="PANTHER" id="PTHR36509">
    <property type="entry name" value="BLL3101 PROTEIN"/>
    <property type="match status" value="1"/>
</dbReference>
<accession>A0A2S7TYS8</accession>
<dbReference type="Proteomes" id="UP000239907">
    <property type="component" value="Unassembled WGS sequence"/>
</dbReference>
<proteinExistence type="predicted"/>
<dbReference type="InterPro" id="IPR010679">
    <property type="entry name" value="DUF1254"/>
</dbReference>
<feature type="signal peptide" evidence="1">
    <location>
        <begin position="1"/>
        <end position="28"/>
    </location>
</feature>
<dbReference type="InterPro" id="IPR037050">
    <property type="entry name" value="DUF1254_sf"/>
</dbReference>
<dbReference type="Gene3D" id="2.60.40.1610">
    <property type="entry name" value="Domain of unknown function DUF1254"/>
    <property type="match status" value="1"/>
</dbReference>
<dbReference type="Gene3D" id="1.10.3360.10">
    <property type="entry name" value="VPA0735-like domain"/>
    <property type="match status" value="1"/>
</dbReference>
<dbReference type="Gene3D" id="2.60.120.600">
    <property type="entry name" value="Domain of unknown function DUF1214, C-terminal domain"/>
    <property type="match status" value="1"/>
</dbReference>
<dbReference type="SUPFAM" id="SSF160935">
    <property type="entry name" value="VPA0735-like"/>
    <property type="match status" value="1"/>
</dbReference>
<dbReference type="EMBL" id="MQWA01000001">
    <property type="protein sequence ID" value="PQJ27274.1"/>
    <property type="molecule type" value="Genomic_DNA"/>
</dbReference>
<dbReference type="PANTHER" id="PTHR36509:SF3">
    <property type="entry name" value="SIGNAL PEPTIDE PROTEIN"/>
    <property type="match status" value="1"/>
</dbReference>
<organism evidence="4 5">
    <name type="scientific">Rubritalea profundi</name>
    <dbReference type="NCBI Taxonomy" id="1658618"/>
    <lineage>
        <taxon>Bacteria</taxon>
        <taxon>Pseudomonadati</taxon>
        <taxon>Verrucomicrobiota</taxon>
        <taxon>Verrucomicrobiia</taxon>
        <taxon>Verrucomicrobiales</taxon>
        <taxon>Rubritaleaceae</taxon>
        <taxon>Rubritalea</taxon>
    </lineage>
</organism>
<feature type="chain" id="PRO_5015565810" description="DUF1254 domain-containing protein" evidence="1">
    <location>
        <begin position="29"/>
        <end position="494"/>
    </location>
</feature>
<feature type="domain" description="DUF1254" evidence="3">
    <location>
        <begin position="100"/>
        <end position="219"/>
    </location>
</feature>
<dbReference type="AlphaFoldDB" id="A0A2S7TYS8"/>
<keyword evidence="1" id="KW-0732">Signal</keyword>
<gene>
    <name evidence="4" type="ORF">BSZ32_01370</name>
</gene>
<protein>
    <recommendedName>
        <fullName evidence="6">DUF1254 domain-containing protein</fullName>
    </recommendedName>
</protein>
<evidence type="ECO:0000313" key="5">
    <source>
        <dbReference type="Proteomes" id="UP000239907"/>
    </source>
</evidence>
<sequence>MKTKRTITTALTALTALMCVSMLTSASAQSSKIATDPIGGQPPAGSKPSVKDLDYQLKYQRAFEAVLWGIPAVGIYGFEKGTKELGFGDNVILAYSGPARQKAELLTANTVTPYILAYTDLRNGPAVLELPAASEDASLFGQVVDHWQVTIADAGPSGIDKGQGGKIQLTPPGYSEKIPEGYIHVKSPSYKVNFAFRSIPGPDSTVERAYEYSKTLKMYYLSELPNPKPTQFVDPIDMRFSTLPPYDEDFFDDLYQIFSVENAYPRDKVMMGMLASLGIEKGKPYKPDEKTQKAMRAAAADAFFYMKETFLVGEPDEPYYEDRQWRWAQYSDSNRGFSWETDDLLDTEARALHFYHWATYAPNKLPEKPATVYLGGVLDKDGNELEAGKTYSLNFPADMPVKQFWSLTIYDYYTMAFIYNKEDRHGLSCYDMEKKKKNDDGSVTLYFGPKAPEGLEDYWIPTAGKKPTLYVRFYGPTDAFFDKTFKMPDLELVK</sequence>